<organism evidence="6 7">
    <name type="scientific">Saccharopolyspora hirsuta</name>
    <dbReference type="NCBI Taxonomy" id="1837"/>
    <lineage>
        <taxon>Bacteria</taxon>
        <taxon>Bacillati</taxon>
        <taxon>Actinomycetota</taxon>
        <taxon>Actinomycetes</taxon>
        <taxon>Pseudonocardiales</taxon>
        <taxon>Pseudonocardiaceae</taxon>
        <taxon>Saccharopolyspora</taxon>
    </lineage>
</organism>
<accession>A0A5M7BKW8</accession>
<dbReference type="Proteomes" id="UP000323946">
    <property type="component" value="Unassembled WGS sequence"/>
</dbReference>
<evidence type="ECO:0000313" key="6">
    <source>
        <dbReference type="EMBL" id="KAA5830726.1"/>
    </source>
</evidence>
<dbReference type="PANTHER" id="PTHR34218:SF3">
    <property type="entry name" value="ACYL-HOMOSERINE LACTONE ACYLASE PVDQ"/>
    <property type="match status" value="1"/>
</dbReference>
<dbReference type="Gene3D" id="1.10.1400.10">
    <property type="match status" value="1"/>
</dbReference>
<dbReference type="Gene3D" id="3.60.20.10">
    <property type="entry name" value="Glutamine Phosphoribosylpyrophosphate, subunit 1, domain 1"/>
    <property type="match status" value="1"/>
</dbReference>
<dbReference type="EMBL" id="VWPH01000010">
    <property type="protein sequence ID" value="KAA5830726.1"/>
    <property type="molecule type" value="Genomic_DNA"/>
</dbReference>
<keyword evidence="7" id="KW-1185">Reference proteome</keyword>
<evidence type="ECO:0000256" key="5">
    <source>
        <dbReference type="SAM" id="SignalP"/>
    </source>
</evidence>
<comment type="caution">
    <text evidence="6">The sequence shown here is derived from an EMBL/GenBank/DDBJ whole genome shotgun (WGS) entry which is preliminary data.</text>
</comment>
<dbReference type="GO" id="GO:0016811">
    <property type="term" value="F:hydrolase activity, acting on carbon-nitrogen (but not peptide) bonds, in linear amides"/>
    <property type="evidence" value="ECO:0007669"/>
    <property type="project" value="InterPro"/>
</dbReference>
<keyword evidence="4" id="KW-0865">Zymogen</keyword>
<keyword evidence="2 5" id="KW-0732">Signal</keyword>
<evidence type="ECO:0000256" key="4">
    <source>
        <dbReference type="ARBA" id="ARBA00023145"/>
    </source>
</evidence>
<dbReference type="InterPro" id="IPR029055">
    <property type="entry name" value="Ntn_hydrolases_N"/>
</dbReference>
<name>A0A5M7BKW8_SACHI</name>
<dbReference type="SUPFAM" id="SSF56235">
    <property type="entry name" value="N-terminal nucleophile aminohydrolases (Ntn hydrolases)"/>
    <property type="match status" value="1"/>
</dbReference>
<evidence type="ECO:0000256" key="1">
    <source>
        <dbReference type="ARBA" id="ARBA00006586"/>
    </source>
</evidence>
<dbReference type="InterPro" id="IPR002692">
    <property type="entry name" value="S45"/>
</dbReference>
<comment type="similarity">
    <text evidence="1">Belongs to the peptidase S45 family.</text>
</comment>
<gene>
    <name evidence="6" type="ORF">F1721_22560</name>
</gene>
<dbReference type="InterPro" id="IPR043146">
    <property type="entry name" value="Penicillin_amidase_N_B-knob"/>
</dbReference>
<keyword evidence="3" id="KW-0378">Hydrolase</keyword>
<dbReference type="InterPro" id="IPR043147">
    <property type="entry name" value="Penicillin_amidase_A-knob"/>
</dbReference>
<dbReference type="OrthoDB" id="4759017at2"/>
<dbReference type="InterPro" id="IPR023343">
    <property type="entry name" value="Penicillin_amidase_dom1"/>
</dbReference>
<proteinExistence type="inferred from homology"/>
<evidence type="ECO:0000256" key="3">
    <source>
        <dbReference type="ARBA" id="ARBA00022801"/>
    </source>
</evidence>
<dbReference type="Pfam" id="PF01804">
    <property type="entry name" value="Penicil_amidase"/>
    <property type="match status" value="1"/>
</dbReference>
<reference evidence="6 7" key="1">
    <citation type="submission" date="2019-09" db="EMBL/GenBank/DDBJ databases">
        <title>Draft genome sequence of the thermophilic Saccharopolyspora hirsuta VKM Ac-666T.</title>
        <authorList>
            <person name="Lobastova T.G."/>
            <person name="Fokina V."/>
            <person name="Bragin E.Y."/>
            <person name="Shtratnikova V.Y."/>
            <person name="Starodumova I.P."/>
            <person name="Tarlachkov S.V."/>
            <person name="Donova M.V."/>
        </authorList>
    </citation>
    <scope>NUCLEOTIDE SEQUENCE [LARGE SCALE GENOMIC DNA]</scope>
    <source>
        <strain evidence="6 7">VKM Ac-666</strain>
    </source>
</reference>
<sequence length="797" mass="84671">MGQLRGRRRAGRALAGVLVLVLTAFLGASQAAATGTERATIRYTEYGIPHVVADDYAGLGYGYAYAAARDNICLIAEAYVTVDAERSRYFGPDAPGNPALGRASTSANSDAYYQYRKDTGAVERLVGQAPPIGPEPEVAEFVRGYVAGYNRFLRDTGRDGITDPACRGAEWVRPIDELDVYRHVNAVATAMGSGVAIDGISTARPAPAGVLPEVPTHLDLFPAEKSMGSNAIAVGADGTRGGGGVLLGNPHFYWQGALRFWQSQLTIPGEVNVSGASLLGFPGIQIGHNQDVAWSHTVSTAATFGLFELPLAPGSPTTYLVDGRAREMTPVPVSFDVRRPDGTIGREQRTIWTTPQGPVVTQLGNVPLPWASSAHVLRDANATNLRALNTWFDLARAGSTEDVSRALAASQGMPWVNTIATDRAGNALYSDVQAVPHVTDELAADCSTPLGSQVFPSSGIPVLDGGRSECEWGSDPAAVEPGLLGPAQLPELTRRDYVLNANDSPWLTNPEAPLADYPRVVGDVATERSARTREAIRTVERRLSGTDGLPERGFSAEDMKQVLFADHSRVAELAAADTARMCAAFPGGRAPSSSGPVDVSAACPALADWGHDFRLDSRGSLLFERFVAQLAEVPTGPWRTPFDPVDPVNTPNTLAVENPAVQTAFGDAAAELQTAGIPLDAPLGEYQHVTRNGEQIPVHGAPHQTGVLNVLTPHWDPAAGNTEVTHGSSFLQVVQFDAGESPRASTLLTYSQSADPTSPHYADQTRLFSAGQWVPARFGEREIAASPVLRVEVISER</sequence>
<feature type="chain" id="PRO_5024462273" evidence="5">
    <location>
        <begin position="34"/>
        <end position="797"/>
    </location>
</feature>
<evidence type="ECO:0000256" key="2">
    <source>
        <dbReference type="ARBA" id="ARBA00022729"/>
    </source>
</evidence>
<dbReference type="Gene3D" id="1.10.439.10">
    <property type="entry name" value="Penicillin Amidohydrolase, domain 1"/>
    <property type="match status" value="1"/>
</dbReference>
<dbReference type="AlphaFoldDB" id="A0A5M7BKW8"/>
<feature type="signal peptide" evidence="5">
    <location>
        <begin position="1"/>
        <end position="33"/>
    </location>
</feature>
<dbReference type="Gene3D" id="2.30.120.10">
    <property type="match status" value="1"/>
</dbReference>
<evidence type="ECO:0000313" key="7">
    <source>
        <dbReference type="Proteomes" id="UP000323946"/>
    </source>
</evidence>
<dbReference type="PANTHER" id="PTHR34218">
    <property type="entry name" value="PEPTIDASE S45 PENICILLIN AMIDASE"/>
    <property type="match status" value="1"/>
</dbReference>
<protein>
    <submittedName>
        <fullName evidence="6">Penicillin acylase family protein</fullName>
    </submittedName>
</protein>
<dbReference type="GO" id="GO:0017000">
    <property type="term" value="P:antibiotic biosynthetic process"/>
    <property type="evidence" value="ECO:0007669"/>
    <property type="project" value="InterPro"/>
</dbReference>